<gene>
    <name evidence="3" type="ORF">P154DRAFT_517132</name>
</gene>
<feature type="compositionally biased region" description="Polar residues" evidence="2">
    <location>
        <begin position="37"/>
        <end position="66"/>
    </location>
</feature>
<reference evidence="3" key="1">
    <citation type="journal article" date="2020" name="Stud. Mycol.">
        <title>101 Dothideomycetes genomes: a test case for predicting lifestyles and emergence of pathogens.</title>
        <authorList>
            <person name="Haridas S."/>
            <person name="Albert R."/>
            <person name="Binder M."/>
            <person name="Bloem J."/>
            <person name="Labutti K."/>
            <person name="Salamov A."/>
            <person name="Andreopoulos B."/>
            <person name="Baker S."/>
            <person name="Barry K."/>
            <person name="Bills G."/>
            <person name="Bluhm B."/>
            <person name="Cannon C."/>
            <person name="Castanera R."/>
            <person name="Culley D."/>
            <person name="Daum C."/>
            <person name="Ezra D."/>
            <person name="Gonzalez J."/>
            <person name="Henrissat B."/>
            <person name="Kuo A."/>
            <person name="Liang C."/>
            <person name="Lipzen A."/>
            <person name="Lutzoni F."/>
            <person name="Magnuson J."/>
            <person name="Mondo S."/>
            <person name="Nolan M."/>
            <person name="Ohm R."/>
            <person name="Pangilinan J."/>
            <person name="Park H.-J."/>
            <person name="Ramirez L."/>
            <person name="Alfaro M."/>
            <person name="Sun H."/>
            <person name="Tritt A."/>
            <person name="Yoshinaga Y."/>
            <person name="Zwiers L.-H."/>
            <person name="Turgeon B."/>
            <person name="Goodwin S."/>
            <person name="Spatafora J."/>
            <person name="Crous P."/>
            <person name="Grigoriev I."/>
        </authorList>
    </citation>
    <scope>NUCLEOTIDE SEQUENCE</scope>
    <source>
        <strain evidence="3">CBS 123094</strain>
    </source>
</reference>
<feature type="compositionally biased region" description="Low complexity" evidence="2">
    <location>
        <begin position="135"/>
        <end position="146"/>
    </location>
</feature>
<name>A0A6A5X3A2_9PLEO</name>
<feature type="region of interest" description="Disordered" evidence="2">
    <location>
        <begin position="1"/>
        <end position="66"/>
    </location>
</feature>
<protein>
    <submittedName>
        <fullName evidence="3">Uncharacterized protein</fullName>
    </submittedName>
</protein>
<evidence type="ECO:0000313" key="4">
    <source>
        <dbReference type="Proteomes" id="UP000799779"/>
    </source>
</evidence>
<organism evidence="3 4">
    <name type="scientific">Amniculicola lignicola CBS 123094</name>
    <dbReference type="NCBI Taxonomy" id="1392246"/>
    <lineage>
        <taxon>Eukaryota</taxon>
        <taxon>Fungi</taxon>
        <taxon>Dikarya</taxon>
        <taxon>Ascomycota</taxon>
        <taxon>Pezizomycotina</taxon>
        <taxon>Dothideomycetes</taxon>
        <taxon>Pleosporomycetidae</taxon>
        <taxon>Pleosporales</taxon>
        <taxon>Amniculicolaceae</taxon>
        <taxon>Amniculicola</taxon>
    </lineage>
</organism>
<feature type="coiled-coil region" evidence="1">
    <location>
        <begin position="439"/>
        <end position="480"/>
    </location>
</feature>
<accession>A0A6A5X3A2</accession>
<dbReference type="EMBL" id="ML977557">
    <property type="protein sequence ID" value="KAF2007388.1"/>
    <property type="molecule type" value="Genomic_DNA"/>
</dbReference>
<dbReference type="AlphaFoldDB" id="A0A6A5X3A2"/>
<keyword evidence="1" id="KW-0175">Coiled coil</keyword>
<feature type="region of interest" description="Disordered" evidence="2">
    <location>
        <begin position="119"/>
        <end position="167"/>
    </location>
</feature>
<sequence length="485" mass="53497">MWTAARAPTRPSRTSSIHSVSSIHSSSNQIPSSNYSRPPSMTSPHLSRTSISRSVTGYESDQSSDTATEDIDFASQFPAVPMNSAPNSLPAMWQHGRQQSGTAVSRLSMKFGTNTNVVEIPAPAPLRTQQRSQESSPNDDARSSSSTLGGSENEFEFPEKTPTSLPRKTNVVTGIDTVDEEEEEKEVDPPHIPGPLELQLQSLMSKLVFMERENPTVAVTPSDYEDMMAELKTLREEKKTWQKRHEALFALRDEDVENNISIRIQLAKARRDLEGMTKLRDDDLVNLQLVRGRLADATRKLDQTGGSANGSGSVNGRSSPSRARPGSMMMERRGTMDLFAVAKAAALEQRCLELEKRNGDLLSQVETLKSTAPIDNLNSLTAHKAWKDTVADLEGRVKAKDAEISRLRSGSGAAAAVGATSGTEWQRVEALHEEHATYRERVGGKMQQLRSEKESLQREVHRKEDECHVLEARVQSLQRRLGAAA</sequence>
<evidence type="ECO:0000256" key="2">
    <source>
        <dbReference type="SAM" id="MobiDB-lite"/>
    </source>
</evidence>
<dbReference type="Proteomes" id="UP000799779">
    <property type="component" value="Unassembled WGS sequence"/>
</dbReference>
<feature type="compositionally biased region" description="Low complexity" evidence="2">
    <location>
        <begin position="310"/>
        <end position="329"/>
    </location>
</feature>
<evidence type="ECO:0000313" key="3">
    <source>
        <dbReference type="EMBL" id="KAF2007388.1"/>
    </source>
</evidence>
<keyword evidence="4" id="KW-1185">Reference proteome</keyword>
<dbReference type="OrthoDB" id="4186885at2759"/>
<feature type="region of interest" description="Disordered" evidence="2">
    <location>
        <begin position="298"/>
        <end position="329"/>
    </location>
</feature>
<feature type="compositionally biased region" description="Low complexity" evidence="2">
    <location>
        <begin position="12"/>
        <end position="36"/>
    </location>
</feature>
<proteinExistence type="predicted"/>
<evidence type="ECO:0000256" key="1">
    <source>
        <dbReference type="SAM" id="Coils"/>
    </source>
</evidence>